<dbReference type="PRINTS" id="PR00056">
    <property type="entry name" value="HSFDOMAIN"/>
</dbReference>
<dbReference type="FunFam" id="1.10.10.10:FF:000027">
    <property type="entry name" value="Heat shock transcription factor 1"/>
    <property type="match status" value="1"/>
</dbReference>
<dbReference type="InterPro" id="IPR000232">
    <property type="entry name" value="HSF_DNA-bd"/>
</dbReference>
<evidence type="ECO:0000256" key="6">
    <source>
        <dbReference type="ARBA" id="ARBA00023242"/>
    </source>
</evidence>
<accession>A0AAD5UA55</accession>
<dbReference type="InterPro" id="IPR036388">
    <property type="entry name" value="WH-like_DNA-bd_sf"/>
</dbReference>
<reference evidence="9" key="1">
    <citation type="submission" date="2020-05" db="EMBL/GenBank/DDBJ databases">
        <title>Phylogenomic resolution of chytrid fungi.</title>
        <authorList>
            <person name="Stajich J.E."/>
            <person name="Amses K."/>
            <person name="Simmons R."/>
            <person name="Seto K."/>
            <person name="Myers J."/>
            <person name="Bonds A."/>
            <person name="Quandt C.A."/>
            <person name="Barry K."/>
            <person name="Liu P."/>
            <person name="Grigoriev I."/>
            <person name="Longcore J.E."/>
            <person name="James T.Y."/>
        </authorList>
    </citation>
    <scope>NUCLEOTIDE SEQUENCE</scope>
    <source>
        <strain evidence="9">JEL0476</strain>
    </source>
</reference>
<comment type="similarity">
    <text evidence="2 7">Belongs to the HSF family.</text>
</comment>
<dbReference type="Gene3D" id="1.10.10.10">
    <property type="entry name" value="Winged helix-like DNA-binding domain superfamily/Winged helix DNA-binding domain"/>
    <property type="match status" value="1"/>
</dbReference>
<evidence type="ECO:0000256" key="1">
    <source>
        <dbReference type="ARBA" id="ARBA00004123"/>
    </source>
</evidence>
<dbReference type="Proteomes" id="UP001211065">
    <property type="component" value="Unassembled WGS sequence"/>
</dbReference>
<dbReference type="PANTHER" id="PTHR10015">
    <property type="entry name" value="HEAT SHOCK TRANSCRIPTION FACTOR"/>
    <property type="match status" value="1"/>
</dbReference>
<gene>
    <name evidence="9" type="ORF">HK099_003859</name>
</gene>
<feature type="domain" description="HSF-type DNA-binding" evidence="8">
    <location>
        <begin position="67"/>
        <end position="170"/>
    </location>
</feature>
<dbReference type="Pfam" id="PF00447">
    <property type="entry name" value="HSF_DNA-bind"/>
    <property type="match status" value="1"/>
</dbReference>
<evidence type="ECO:0000313" key="10">
    <source>
        <dbReference type="Proteomes" id="UP001211065"/>
    </source>
</evidence>
<dbReference type="SUPFAM" id="SSF46785">
    <property type="entry name" value="Winged helix' DNA-binding domain"/>
    <property type="match status" value="1"/>
</dbReference>
<evidence type="ECO:0000256" key="2">
    <source>
        <dbReference type="ARBA" id="ARBA00006403"/>
    </source>
</evidence>
<evidence type="ECO:0000256" key="3">
    <source>
        <dbReference type="ARBA" id="ARBA00023015"/>
    </source>
</evidence>
<keyword evidence="4" id="KW-0238">DNA-binding</keyword>
<comment type="caution">
    <text evidence="9">The sequence shown here is derived from an EMBL/GenBank/DDBJ whole genome shotgun (WGS) entry which is preliminary data.</text>
</comment>
<protein>
    <recommendedName>
        <fullName evidence="8">HSF-type DNA-binding domain-containing protein</fullName>
    </recommendedName>
</protein>
<comment type="subcellular location">
    <subcellularLocation>
        <location evidence="1">Nucleus</location>
    </subcellularLocation>
</comment>
<organism evidence="9 10">
    <name type="scientific">Clydaea vesicula</name>
    <dbReference type="NCBI Taxonomy" id="447962"/>
    <lineage>
        <taxon>Eukaryota</taxon>
        <taxon>Fungi</taxon>
        <taxon>Fungi incertae sedis</taxon>
        <taxon>Chytridiomycota</taxon>
        <taxon>Chytridiomycota incertae sedis</taxon>
        <taxon>Chytridiomycetes</taxon>
        <taxon>Lobulomycetales</taxon>
        <taxon>Lobulomycetaceae</taxon>
        <taxon>Clydaea</taxon>
    </lineage>
</organism>
<keyword evidence="6" id="KW-0539">Nucleus</keyword>
<dbReference type="PANTHER" id="PTHR10015:SF427">
    <property type="entry name" value="HEAT SHOCK FACTOR PROTEIN"/>
    <property type="match status" value="1"/>
</dbReference>
<dbReference type="EMBL" id="JADGJW010000026">
    <property type="protein sequence ID" value="KAJ3226907.1"/>
    <property type="molecule type" value="Genomic_DNA"/>
</dbReference>
<evidence type="ECO:0000256" key="5">
    <source>
        <dbReference type="ARBA" id="ARBA00023163"/>
    </source>
</evidence>
<keyword evidence="10" id="KW-1185">Reference proteome</keyword>
<dbReference type="SMART" id="SM00415">
    <property type="entry name" value="HSF"/>
    <property type="match status" value="1"/>
</dbReference>
<keyword evidence="5" id="KW-0804">Transcription</keyword>
<keyword evidence="3" id="KW-0805">Transcription regulation</keyword>
<dbReference type="GO" id="GO:0005634">
    <property type="term" value="C:nucleus"/>
    <property type="evidence" value="ECO:0007669"/>
    <property type="project" value="UniProtKB-SubCell"/>
</dbReference>
<dbReference type="GO" id="GO:0043565">
    <property type="term" value="F:sequence-specific DNA binding"/>
    <property type="evidence" value="ECO:0007669"/>
    <property type="project" value="InterPro"/>
</dbReference>
<dbReference type="AlphaFoldDB" id="A0AAD5UA55"/>
<name>A0AAD5UA55_9FUNG</name>
<dbReference type="InterPro" id="IPR036390">
    <property type="entry name" value="WH_DNA-bd_sf"/>
</dbReference>
<evidence type="ECO:0000256" key="4">
    <source>
        <dbReference type="ARBA" id="ARBA00023125"/>
    </source>
</evidence>
<evidence type="ECO:0000313" key="9">
    <source>
        <dbReference type="EMBL" id="KAJ3226907.1"/>
    </source>
</evidence>
<dbReference type="GO" id="GO:0003700">
    <property type="term" value="F:DNA-binding transcription factor activity"/>
    <property type="evidence" value="ECO:0007669"/>
    <property type="project" value="InterPro"/>
</dbReference>
<proteinExistence type="inferred from homology"/>
<evidence type="ECO:0000256" key="7">
    <source>
        <dbReference type="RuleBase" id="RU004020"/>
    </source>
</evidence>
<evidence type="ECO:0000259" key="8">
    <source>
        <dbReference type="SMART" id="SM00415"/>
    </source>
</evidence>
<sequence>MNVSLELITRAMDKNTTITRFSIQRLTSMRPNIVKTFEPCKGRTADAQINVKIDILEKFFQIQVKVVQRQFVILNDNTYQNSIKWSKSETSFIVINSNIFANEVLPLIFKHSNFISFVRQLNLYNFHKVNRAYHRQNTITDEQRAAEPREFSHEKFIKNRPELLSQIQRKIGPSLKRRSSKVLSIQTNPGTDSSFNGFESSNSSTKCNSEENLFSDISGDNPTKTDIFFKAVLNSKEKNSLMSPLTMRSDSDESAIYRCEESKLTQKRLDYSFPFPRLQTPTTPDSLNESINWTPKNKYYQHNLKKEDYELTLNTSSRTNSDTKLNFKEFYSLPPENNEGIEIYNQKDGMRLVEGEVTEKIEKNKVLKEYISVFSEKAAPNKDNAENNNKLTLFTVNALLSTEKPNGNPLQRYCN</sequence>